<name>A0A0A8ZXI0_ARUDO</name>
<organism evidence="1">
    <name type="scientific">Arundo donax</name>
    <name type="common">Giant reed</name>
    <name type="synonym">Donax arundinaceus</name>
    <dbReference type="NCBI Taxonomy" id="35708"/>
    <lineage>
        <taxon>Eukaryota</taxon>
        <taxon>Viridiplantae</taxon>
        <taxon>Streptophyta</taxon>
        <taxon>Embryophyta</taxon>
        <taxon>Tracheophyta</taxon>
        <taxon>Spermatophyta</taxon>
        <taxon>Magnoliopsida</taxon>
        <taxon>Liliopsida</taxon>
        <taxon>Poales</taxon>
        <taxon>Poaceae</taxon>
        <taxon>PACMAD clade</taxon>
        <taxon>Arundinoideae</taxon>
        <taxon>Arundineae</taxon>
        <taxon>Arundo</taxon>
    </lineage>
</organism>
<dbReference type="AlphaFoldDB" id="A0A0A8ZXI0"/>
<accession>A0A0A8ZXI0</accession>
<protein>
    <submittedName>
        <fullName evidence="1">Uncharacterized protein</fullName>
    </submittedName>
</protein>
<evidence type="ECO:0000313" key="1">
    <source>
        <dbReference type="EMBL" id="JAD39497.1"/>
    </source>
</evidence>
<sequence>MLWIIITSTKCYGSSYSTQIWCCVG</sequence>
<reference evidence="1" key="1">
    <citation type="submission" date="2014-09" db="EMBL/GenBank/DDBJ databases">
        <authorList>
            <person name="Magalhaes I.L.F."/>
            <person name="Oliveira U."/>
            <person name="Santos F.R."/>
            <person name="Vidigal T.H.D.A."/>
            <person name="Brescovit A.D."/>
            <person name="Santos A.J."/>
        </authorList>
    </citation>
    <scope>NUCLEOTIDE SEQUENCE</scope>
    <source>
        <tissue evidence="1">Shoot tissue taken approximately 20 cm above the soil surface</tissue>
    </source>
</reference>
<dbReference type="EMBL" id="GBRH01258398">
    <property type="protein sequence ID" value="JAD39497.1"/>
    <property type="molecule type" value="Transcribed_RNA"/>
</dbReference>
<reference evidence="1" key="2">
    <citation type="journal article" date="2015" name="Data Brief">
        <title>Shoot transcriptome of the giant reed, Arundo donax.</title>
        <authorList>
            <person name="Barrero R.A."/>
            <person name="Guerrero F.D."/>
            <person name="Moolhuijzen P."/>
            <person name="Goolsby J.A."/>
            <person name="Tidwell J."/>
            <person name="Bellgard S.E."/>
            <person name="Bellgard M.I."/>
        </authorList>
    </citation>
    <scope>NUCLEOTIDE SEQUENCE</scope>
    <source>
        <tissue evidence="1">Shoot tissue taken approximately 20 cm above the soil surface</tissue>
    </source>
</reference>
<proteinExistence type="predicted"/>